<evidence type="ECO:0000256" key="3">
    <source>
        <dbReference type="SAM" id="MobiDB-lite"/>
    </source>
</evidence>
<feature type="region of interest" description="Disordered" evidence="3">
    <location>
        <begin position="1246"/>
        <end position="1265"/>
    </location>
</feature>
<feature type="region of interest" description="Disordered" evidence="3">
    <location>
        <begin position="1461"/>
        <end position="1614"/>
    </location>
</feature>
<feature type="region of interest" description="Disordered" evidence="3">
    <location>
        <begin position="696"/>
        <end position="720"/>
    </location>
</feature>
<feature type="compositionally biased region" description="Polar residues" evidence="3">
    <location>
        <begin position="1538"/>
        <end position="1548"/>
    </location>
</feature>
<evidence type="ECO:0000259" key="4">
    <source>
        <dbReference type="PROSITE" id="PS50090"/>
    </source>
</evidence>
<dbReference type="PROSITE" id="PS50090">
    <property type="entry name" value="MYB_LIKE"/>
    <property type="match status" value="1"/>
</dbReference>
<feature type="compositionally biased region" description="Low complexity" evidence="3">
    <location>
        <begin position="1483"/>
        <end position="1515"/>
    </location>
</feature>
<feature type="compositionally biased region" description="Polar residues" evidence="3">
    <location>
        <begin position="907"/>
        <end position="927"/>
    </location>
</feature>
<dbReference type="EMBL" id="JADBGQ010000004">
    <property type="protein sequence ID" value="KAG5400339.1"/>
    <property type="molecule type" value="Genomic_DNA"/>
</dbReference>
<sequence length="1848" mass="201391">MPSAGPAPETPSSSSTSPPPPSSSAPTGTEREQWGLLYPRGGVVEMEPSKHGALEIEESGAELSKLRRRCLNPYAKKHKKPVVSGYPVVNAEVDSMEGGGLSDTGAAAIQKAQADLRLEYHVREERRRELEFLENGGNPLDFKFGYATSQSVQSTSLIDKQAVKRGVKDSTASPPGDSVESSGRPGVSEPNTADNLLLFDSDNKSLEGDRNSQYPNKRSRTSESLRSLKVNHSRDKKETEDSAIFRPYARRNRSKINRDPARASSTELVQSRGGLATSLSLRKESVDVKGSDSEPGNHKTMQVPCPASATSNGNTLLEDVVPGNLFKTQDDEMVVRESTAATENSPVEEKVNIAYGETGLTGVKAHAVSASSVMDSLSAGCQETNSSQLNGLKVPRGEKECSKDSAAAEAKRLDRESSHANDVEVDVHTKVDLHRVDKSDSNSMPMQNASRVDEILDPTVCEMVNTKRDEAGESTIIISEQKSGYRSRSKSLKVENQDHTSTVESKWSETESKQEDDLAIPQNDIKVTSGLADASDSSLWPIMSQAAIETSPCRVRKNVLPDPGSTALEDQHSLDDSSRKANTLMEDSILEEARNIKEKRERIAELSLGTLPAEVRTRSQWDFVLQEMAWLANDFAQERLWKMTAAMQICHRAAFTSQLKFEDRIQQRNLKSLASTLANDVLQFWNSVEVLREQEETSLGTNTETVKELKSDSDDKRSASGVREYARRFLKFMKSSTPHLQGAAPSTPEHMCDPGIAETSWDDQLTEESLFYSVPSGAMEAYRGSIESHLVLCEKSGSSIQEEVETSAYDPAEGYNGYDEDDEETSSYYMPGALRYRKSNNLTHKKRKNSMKYHSARSYDHGADLPHGSYTGGANPLMDKRPASNLNVGSVLMKRNRTASRHRIVSGDTSGDTSSFQDEQSSLNGGSAVQKGTEVESSRNFEKQLPYDMAETSDKPKNKGSAYEQSWHLDSMVHGEQEHRKKRPQNQFNMNGLYGPHKKQKTVKQSLQNNFHSTIPSPAASQMSNMSNPNKFLKFIGGRDRGKKLKGLKISSGQHGSENPWTLFEDQALVVLVHDMGPNWELITDALKSTLKIKRIYRHPSDCKERHRILMDKTGGDGADSAEDSGNSQAYPSTLPGIPKGSARQLFQRLQGPVEEDTLKSHFETICSIGKKFHQRFIQNDCRDPKQIVPVHNSQVMALSHVFPNNLNGSVLTPLDLCDTSTSGEDVFSLENSGLSTLPVLPVVPASEANPSSNNLSTKSSPTSASARFNIARGSLPPEEQHRIQQHNKTSSGRNRQQPSLPTPAAVSGPEPGPRPPGGNAMSVNGTHRSSPLSRPGFQGVSTLAVPNSGNMLSSGMGGISNTGNNKSVGNSTLRPRGAMQHMVRAGKGNGLGIPALSSGFTNQTIPSVQAYPGHLSQQHQLSQQPHVLGNSLNHHLQSPNRAAGTQQQALAAIRQRHMAQRYLQQQQQQFPAAGAMPPHALSSRPQVTPVSSPQSSPQSQPLASSQPLSMPPSSNMTAIGHQQPLKPQLPVHGLGRNPQSGASKVNNQAGKQRQRQTQQQTGKQHPHQRQPTLGQQQNKPLKGGNIMHQSISVDDPSHLNGSTMSPGAQGTEKVEATVKAVPSQPSNLVTAVNTYTESKPLNPPAVVTPAVAKPNHQNLLLHQKQGNQPLLTSHRTVHQSHDLSKQPPRDPQAVINTTQTASIGVTKEVGPQASISSIPTVTVGSTAVNSPPKELDLPSCDSLEKNGVSKLSSSITNSSGSDPVPDMAKDLGISDHGDKAVTERQQEQLRQSPPLVQRTPQLSEQLLVQNQKHIPSEQQKQQPYLKTLELEAIHEKSTHRPPDTKVE</sequence>
<evidence type="ECO:0000313" key="6">
    <source>
        <dbReference type="EMBL" id="KAG5400339.1"/>
    </source>
</evidence>
<feature type="region of interest" description="Disordered" evidence="3">
    <location>
        <begin position="1"/>
        <end position="39"/>
    </location>
</feature>
<dbReference type="PANTHER" id="PTHR46774">
    <property type="entry name" value="CHROMATIN MODIFICATION-RELATED PROTEIN EAF1 A-RELATED"/>
    <property type="match status" value="1"/>
</dbReference>
<feature type="compositionally biased region" description="Basic and acidic residues" evidence="3">
    <location>
        <begin position="201"/>
        <end position="210"/>
    </location>
</feature>
<feature type="compositionally biased region" description="Basic and acidic residues" evidence="3">
    <location>
        <begin position="1768"/>
        <end position="1788"/>
    </location>
</feature>
<dbReference type="PROSITE" id="PS51204">
    <property type="entry name" value="HSA"/>
    <property type="match status" value="1"/>
</dbReference>
<feature type="compositionally biased region" description="Basic and acidic residues" evidence="3">
    <location>
        <begin position="506"/>
        <end position="516"/>
    </location>
</feature>
<proteinExistence type="inferred from homology"/>
<accession>A0ABQ7MNM6</accession>
<organism evidence="6 7">
    <name type="scientific">Brassica rapa subsp. trilocularis</name>
    <dbReference type="NCBI Taxonomy" id="1813537"/>
    <lineage>
        <taxon>Eukaryota</taxon>
        <taxon>Viridiplantae</taxon>
        <taxon>Streptophyta</taxon>
        <taxon>Embryophyta</taxon>
        <taxon>Tracheophyta</taxon>
        <taxon>Spermatophyta</taxon>
        <taxon>Magnoliopsida</taxon>
        <taxon>eudicotyledons</taxon>
        <taxon>Gunneridae</taxon>
        <taxon>Pentapetalae</taxon>
        <taxon>rosids</taxon>
        <taxon>malvids</taxon>
        <taxon>Brassicales</taxon>
        <taxon>Brassicaceae</taxon>
        <taxon>Brassiceae</taxon>
        <taxon>Brassica</taxon>
    </lineage>
</organism>
<dbReference type="SMART" id="SM00573">
    <property type="entry name" value="HSA"/>
    <property type="match status" value="1"/>
</dbReference>
<feature type="compositionally biased region" description="Polar residues" evidence="3">
    <location>
        <begin position="1600"/>
        <end position="1609"/>
    </location>
</feature>
<feature type="region of interest" description="Disordered" evidence="3">
    <location>
        <begin position="388"/>
        <end position="421"/>
    </location>
</feature>
<keyword evidence="7" id="KW-1185">Reference proteome</keyword>
<evidence type="ECO:0000256" key="2">
    <source>
        <dbReference type="ARBA" id="ARBA00022853"/>
    </source>
</evidence>
<feature type="compositionally biased region" description="Polar residues" evidence="3">
    <location>
        <begin position="1287"/>
        <end position="1300"/>
    </location>
</feature>
<reference evidence="6 7" key="1">
    <citation type="submission" date="2021-03" db="EMBL/GenBank/DDBJ databases">
        <authorList>
            <person name="King G.J."/>
            <person name="Bancroft I."/>
            <person name="Baten A."/>
            <person name="Bloomfield J."/>
            <person name="Borpatragohain P."/>
            <person name="He Z."/>
            <person name="Irish N."/>
            <person name="Irwin J."/>
            <person name="Liu K."/>
            <person name="Mauleon R.P."/>
            <person name="Moore J."/>
            <person name="Morris R."/>
            <person name="Ostergaard L."/>
            <person name="Wang B."/>
            <person name="Wells R."/>
        </authorList>
    </citation>
    <scope>NUCLEOTIDE SEQUENCE [LARGE SCALE GENOMIC DNA]</scope>
    <source>
        <strain evidence="6">R-o-18</strain>
        <tissue evidence="6">Leaf</tissue>
    </source>
</reference>
<feature type="region of interest" description="Disordered" evidence="3">
    <location>
        <begin position="1273"/>
        <end position="1374"/>
    </location>
</feature>
<comment type="caution">
    <text evidence="6">The sequence shown here is derived from an EMBL/GenBank/DDBJ whole genome shotgun (WGS) entry which is preliminary data.</text>
</comment>
<feature type="region of interest" description="Disordered" evidence="3">
    <location>
        <begin position="560"/>
        <end position="580"/>
    </location>
</feature>
<dbReference type="Gene3D" id="1.10.10.60">
    <property type="entry name" value="Homeodomain-like"/>
    <property type="match status" value="1"/>
</dbReference>
<evidence type="ECO:0000313" key="7">
    <source>
        <dbReference type="Proteomes" id="UP000823674"/>
    </source>
</evidence>
<feature type="region of interest" description="Disordered" evidence="3">
    <location>
        <begin position="1724"/>
        <end position="1824"/>
    </location>
</feature>
<feature type="domain" description="Myb-like" evidence="4">
    <location>
        <begin position="1053"/>
        <end position="1111"/>
    </location>
</feature>
<protein>
    <recommendedName>
        <fullName evidence="8">Myb-like domain-containing protein</fullName>
    </recommendedName>
</protein>
<dbReference type="PANTHER" id="PTHR46774:SF7">
    <property type="entry name" value="MYB-LIKE DOMAIN-CONTAINING PROTEIN"/>
    <property type="match status" value="1"/>
</dbReference>
<feature type="compositionally biased region" description="Polar residues" evidence="3">
    <location>
        <begin position="1249"/>
        <end position="1265"/>
    </location>
</feature>
<name>A0ABQ7MNM6_BRACM</name>
<dbReference type="InterPro" id="IPR014012">
    <property type="entry name" value="HSA_dom"/>
</dbReference>
<feature type="domain" description="HSA" evidence="5">
    <location>
        <begin position="608"/>
        <end position="686"/>
    </location>
</feature>
<dbReference type="Pfam" id="PF07529">
    <property type="entry name" value="HSA"/>
    <property type="match status" value="1"/>
</dbReference>
<feature type="region of interest" description="Disordered" evidence="3">
    <location>
        <begin position="897"/>
        <end position="1000"/>
    </location>
</feature>
<feature type="region of interest" description="Disordered" evidence="3">
    <location>
        <begin position="155"/>
        <end position="276"/>
    </location>
</feature>
<feature type="compositionally biased region" description="Low complexity" evidence="3">
    <location>
        <begin position="1"/>
        <end position="16"/>
    </location>
</feature>
<evidence type="ECO:0000256" key="1">
    <source>
        <dbReference type="ARBA" id="ARBA00008913"/>
    </source>
</evidence>
<dbReference type="Proteomes" id="UP000823674">
    <property type="component" value="Chromosome A04"/>
</dbReference>
<feature type="region of interest" description="Disordered" evidence="3">
    <location>
        <begin position="1112"/>
        <end position="1135"/>
    </location>
</feature>
<keyword evidence="2" id="KW-0156">Chromatin regulator</keyword>
<dbReference type="SUPFAM" id="SSF46689">
    <property type="entry name" value="Homeodomain-like"/>
    <property type="match status" value="1"/>
</dbReference>
<feature type="compositionally biased region" description="Basic and acidic residues" evidence="3">
    <location>
        <begin position="569"/>
        <end position="579"/>
    </location>
</feature>
<feature type="compositionally biased region" description="Basic and acidic residues" evidence="3">
    <location>
        <begin position="705"/>
        <end position="718"/>
    </location>
</feature>
<feature type="compositionally biased region" description="Basic and acidic residues" evidence="3">
    <location>
        <begin position="933"/>
        <end position="942"/>
    </location>
</feature>
<feature type="compositionally biased region" description="Polar residues" evidence="3">
    <location>
        <begin position="1322"/>
        <end position="1333"/>
    </location>
</feature>
<comment type="similarity">
    <text evidence="1">Belongs to the EAF1 family.</text>
</comment>
<dbReference type="InterPro" id="IPR001005">
    <property type="entry name" value="SANT/Myb"/>
</dbReference>
<evidence type="ECO:0000259" key="5">
    <source>
        <dbReference type="PROSITE" id="PS51204"/>
    </source>
</evidence>
<gene>
    <name evidence="6" type="primary">A04p011680.1_BraROA</name>
    <name evidence="6" type="ORF">IGI04_014946</name>
</gene>
<dbReference type="InterPro" id="IPR009057">
    <property type="entry name" value="Homeodomain-like_sf"/>
</dbReference>
<feature type="compositionally biased region" description="Polar residues" evidence="3">
    <location>
        <begin position="1799"/>
        <end position="1824"/>
    </location>
</feature>
<dbReference type="InterPro" id="IPR044798">
    <property type="entry name" value="EAF1A/B"/>
</dbReference>
<evidence type="ECO:0008006" key="8">
    <source>
        <dbReference type="Google" id="ProtNLM"/>
    </source>
</evidence>
<feature type="compositionally biased region" description="Basic and acidic residues" evidence="3">
    <location>
        <begin position="409"/>
        <end position="421"/>
    </location>
</feature>
<feature type="compositionally biased region" description="Low complexity" evidence="3">
    <location>
        <begin position="1549"/>
        <end position="1564"/>
    </location>
</feature>
<feature type="compositionally biased region" description="Polar residues" evidence="3">
    <location>
        <begin position="1750"/>
        <end position="1762"/>
    </location>
</feature>
<feature type="compositionally biased region" description="Polar residues" evidence="3">
    <location>
        <begin position="1363"/>
        <end position="1374"/>
    </location>
</feature>
<feature type="region of interest" description="Disordered" evidence="3">
    <location>
        <begin position="485"/>
        <end position="517"/>
    </location>
</feature>